<dbReference type="AlphaFoldDB" id="A0A934RUU6"/>
<dbReference type="InterPro" id="IPR024989">
    <property type="entry name" value="MFS_assoc_dom"/>
</dbReference>
<feature type="transmembrane region" description="Helical" evidence="8">
    <location>
        <begin position="304"/>
        <end position="323"/>
    </location>
</feature>
<feature type="transmembrane region" description="Helical" evidence="8">
    <location>
        <begin position="95"/>
        <end position="116"/>
    </location>
</feature>
<feature type="transmembrane region" description="Helical" evidence="8">
    <location>
        <begin position="136"/>
        <end position="154"/>
    </location>
</feature>
<keyword evidence="4" id="KW-0997">Cell inner membrane</keyword>
<dbReference type="RefSeq" id="WP_200355079.1">
    <property type="nucleotide sequence ID" value="NZ_JAENIL010000012.1"/>
</dbReference>
<evidence type="ECO:0000256" key="2">
    <source>
        <dbReference type="ARBA" id="ARBA00022448"/>
    </source>
</evidence>
<evidence type="ECO:0000256" key="3">
    <source>
        <dbReference type="ARBA" id="ARBA00022475"/>
    </source>
</evidence>
<feature type="transmembrane region" description="Helical" evidence="8">
    <location>
        <begin position="362"/>
        <end position="382"/>
    </location>
</feature>
<dbReference type="PANTHER" id="PTHR23522">
    <property type="entry name" value="BLL5896 PROTEIN"/>
    <property type="match status" value="1"/>
</dbReference>
<feature type="transmembrane region" description="Helical" evidence="8">
    <location>
        <begin position="38"/>
        <end position="57"/>
    </location>
</feature>
<keyword evidence="3" id="KW-1003">Cell membrane</keyword>
<feature type="transmembrane region" description="Helical" evidence="8">
    <location>
        <begin position="7"/>
        <end position="26"/>
    </location>
</feature>
<feature type="transmembrane region" description="Helical" evidence="8">
    <location>
        <begin position="269"/>
        <end position="292"/>
    </location>
</feature>
<dbReference type="Pfam" id="PF12832">
    <property type="entry name" value="MFS_1_like"/>
    <property type="match status" value="1"/>
</dbReference>
<keyword evidence="7 8" id="KW-0472">Membrane</keyword>
<dbReference type="EMBL" id="JAENIL010000012">
    <property type="protein sequence ID" value="MBK1876866.1"/>
    <property type="molecule type" value="Genomic_DNA"/>
</dbReference>
<dbReference type="InterPro" id="IPR036259">
    <property type="entry name" value="MFS_trans_sf"/>
</dbReference>
<feature type="transmembrane region" description="Helical" evidence="8">
    <location>
        <begin position="335"/>
        <end position="356"/>
    </location>
</feature>
<evidence type="ECO:0000256" key="1">
    <source>
        <dbReference type="ARBA" id="ARBA00004429"/>
    </source>
</evidence>
<proteinExistence type="predicted"/>
<name>A0A934RUU6_9BACT</name>
<comment type="caution">
    <text evidence="10">The sequence shown here is derived from an EMBL/GenBank/DDBJ whole genome shotgun (WGS) entry which is preliminary data.</text>
</comment>
<keyword evidence="5 8" id="KW-0812">Transmembrane</keyword>
<gene>
    <name evidence="10" type="ORF">JIN87_08305</name>
</gene>
<evidence type="ECO:0000313" key="10">
    <source>
        <dbReference type="EMBL" id="MBK1876866.1"/>
    </source>
</evidence>
<comment type="subcellular location">
    <subcellularLocation>
        <location evidence="1">Cell inner membrane</location>
        <topology evidence="1">Multi-pass membrane protein</topology>
    </subcellularLocation>
</comment>
<dbReference type="SUPFAM" id="SSF103473">
    <property type="entry name" value="MFS general substrate transporter"/>
    <property type="match status" value="1"/>
</dbReference>
<dbReference type="GO" id="GO:0005886">
    <property type="term" value="C:plasma membrane"/>
    <property type="evidence" value="ECO:0007669"/>
    <property type="project" value="UniProtKB-SubCell"/>
</dbReference>
<evidence type="ECO:0000259" key="9">
    <source>
        <dbReference type="Pfam" id="PF12832"/>
    </source>
</evidence>
<keyword evidence="11" id="KW-1185">Reference proteome</keyword>
<dbReference type="PANTHER" id="PTHR23522:SF10">
    <property type="entry name" value="3-PHENYLPROPIONIC ACID TRANSPORTER-RELATED"/>
    <property type="match status" value="1"/>
</dbReference>
<dbReference type="Proteomes" id="UP000617628">
    <property type="component" value="Unassembled WGS sequence"/>
</dbReference>
<evidence type="ECO:0000256" key="6">
    <source>
        <dbReference type="ARBA" id="ARBA00022989"/>
    </source>
</evidence>
<protein>
    <submittedName>
        <fullName evidence="10">MFS transporter</fullName>
    </submittedName>
</protein>
<keyword evidence="2" id="KW-0813">Transport</keyword>
<keyword evidence="6 8" id="KW-1133">Transmembrane helix</keyword>
<feature type="transmembrane region" description="Helical" evidence="8">
    <location>
        <begin position="243"/>
        <end position="262"/>
    </location>
</feature>
<feature type="transmembrane region" description="Helical" evidence="8">
    <location>
        <begin position="209"/>
        <end position="231"/>
    </location>
</feature>
<feature type="domain" description="Major facilitator superfamily associated" evidence="9">
    <location>
        <begin position="2"/>
        <end position="355"/>
    </location>
</feature>
<accession>A0A934RUU6</accession>
<feature type="transmembrane region" description="Helical" evidence="8">
    <location>
        <begin position="160"/>
        <end position="180"/>
    </location>
</feature>
<evidence type="ECO:0000313" key="11">
    <source>
        <dbReference type="Proteomes" id="UP000617628"/>
    </source>
</evidence>
<evidence type="ECO:0000256" key="7">
    <source>
        <dbReference type="ARBA" id="ARBA00023136"/>
    </source>
</evidence>
<organism evidence="10 11">
    <name type="scientific">Pelagicoccus mobilis</name>
    <dbReference type="NCBI Taxonomy" id="415221"/>
    <lineage>
        <taxon>Bacteria</taxon>
        <taxon>Pseudomonadati</taxon>
        <taxon>Verrucomicrobiota</taxon>
        <taxon>Opitutia</taxon>
        <taxon>Puniceicoccales</taxon>
        <taxon>Pelagicoccaceae</taxon>
        <taxon>Pelagicoccus</taxon>
    </lineage>
</organism>
<reference evidence="10" key="1">
    <citation type="submission" date="2021-01" db="EMBL/GenBank/DDBJ databases">
        <title>Modified the classification status of verrucomicrobia.</title>
        <authorList>
            <person name="Feng X."/>
        </authorList>
    </citation>
    <scope>NUCLEOTIDE SEQUENCE</scope>
    <source>
        <strain evidence="10">KCTC 13126</strain>
    </source>
</reference>
<evidence type="ECO:0000256" key="8">
    <source>
        <dbReference type="SAM" id="Phobius"/>
    </source>
</evidence>
<dbReference type="Gene3D" id="1.20.1250.20">
    <property type="entry name" value="MFS general substrate transporter like domains"/>
    <property type="match status" value="2"/>
</dbReference>
<sequence>MWPLRNQFFLLFGTFGAVMPYLAIMLRERGFDEEQVGYALGISGWAIVLSPALITLIADTAVTPRRLMAALGVITGSCIFGMLMSSGFWSVTIWYFVYSLAIAAMIPLHDGIVFGFAKQQQELGKPEVHYNELRVWGTYGYVVILLLTVYPVKLTGDSSVGIWFGFAAFCLIIANTFVLPDRGRRETAKRAQGLPTGAAFKALFGRRNVVFSVSMFLLLAASSAYHVMYPIYLTEDLGLAKHWVGVVIVFGAAIEVFFIIRLSRWQKRWGLRAVMLASVWATVLRFGLMFAFPNLPVAIGTQVLHGMMICGMMVIPPVYINSLADESYRNSIQGVYTMLVIGTSRFAGTAVAGHVAAVDQRYVNLACLIFVGAALVLLWAGFKPVERERSGETGG</sequence>
<evidence type="ECO:0000256" key="5">
    <source>
        <dbReference type="ARBA" id="ARBA00022692"/>
    </source>
</evidence>
<feature type="transmembrane region" description="Helical" evidence="8">
    <location>
        <begin position="69"/>
        <end position="89"/>
    </location>
</feature>
<evidence type="ECO:0000256" key="4">
    <source>
        <dbReference type="ARBA" id="ARBA00022519"/>
    </source>
</evidence>